<dbReference type="InterPro" id="IPR002867">
    <property type="entry name" value="IBR_dom"/>
</dbReference>
<feature type="region of interest" description="Disordered" evidence="9">
    <location>
        <begin position="1"/>
        <end position="50"/>
    </location>
</feature>
<dbReference type="PROSITE" id="PS51873">
    <property type="entry name" value="TRIAD"/>
    <property type="match status" value="1"/>
</dbReference>
<evidence type="ECO:0000256" key="2">
    <source>
        <dbReference type="ARBA" id="ARBA00012251"/>
    </source>
</evidence>
<feature type="compositionally biased region" description="Basic residues" evidence="9">
    <location>
        <begin position="19"/>
        <end position="33"/>
    </location>
</feature>
<dbReference type="Proteomes" id="UP000193411">
    <property type="component" value="Unassembled WGS sequence"/>
</dbReference>
<feature type="region of interest" description="Disordered" evidence="9">
    <location>
        <begin position="80"/>
        <end position="104"/>
    </location>
</feature>
<comment type="catalytic activity">
    <reaction evidence="1">
        <text>[E2 ubiquitin-conjugating enzyme]-S-ubiquitinyl-L-cysteine + [acceptor protein]-L-lysine = [E2 ubiquitin-conjugating enzyme]-L-cysteine + [acceptor protein]-N(6)-ubiquitinyl-L-lysine.</text>
        <dbReference type="EC" id="2.3.2.31"/>
    </reaction>
</comment>
<reference evidence="11 12" key="1">
    <citation type="submission" date="2016-07" db="EMBL/GenBank/DDBJ databases">
        <title>Pervasive Adenine N6-methylation of Active Genes in Fungi.</title>
        <authorList>
            <consortium name="DOE Joint Genome Institute"/>
            <person name="Mondo S.J."/>
            <person name="Dannebaum R.O."/>
            <person name="Kuo R.C."/>
            <person name="Labutti K."/>
            <person name="Haridas S."/>
            <person name="Kuo A."/>
            <person name="Salamov A."/>
            <person name="Ahrendt S.R."/>
            <person name="Lipzen A."/>
            <person name="Sullivan W."/>
            <person name="Andreopoulos W.B."/>
            <person name="Clum A."/>
            <person name="Lindquist E."/>
            <person name="Daum C."/>
            <person name="Ramamoorthy G.K."/>
            <person name="Gryganskyi A."/>
            <person name="Culley D."/>
            <person name="Magnuson J.K."/>
            <person name="James T.Y."/>
            <person name="O'Malley M.A."/>
            <person name="Stajich J.E."/>
            <person name="Spatafora J.W."/>
            <person name="Visel A."/>
            <person name="Grigoriev I.V."/>
        </authorList>
    </citation>
    <scope>NUCLEOTIDE SEQUENCE [LARGE SCALE GENOMIC DNA]</scope>
    <source>
        <strain evidence="11 12">PL171</strain>
    </source>
</reference>
<evidence type="ECO:0000256" key="7">
    <source>
        <dbReference type="ARBA" id="ARBA00022786"/>
    </source>
</evidence>
<comment type="caution">
    <text evidence="11">The sequence shown here is derived from an EMBL/GenBank/DDBJ whole genome shotgun (WGS) entry which is preliminary data.</text>
</comment>
<feature type="domain" description="RING-type" evidence="10">
    <location>
        <begin position="65"/>
        <end position="335"/>
    </location>
</feature>
<dbReference type="InterPro" id="IPR017907">
    <property type="entry name" value="Znf_RING_CS"/>
</dbReference>
<dbReference type="GO" id="GO:0061630">
    <property type="term" value="F:ubiquitin protein ligase activity"/>
    <property type="evidence" value="ECO:0007669"/>
    <property type="project" value="UniProtKB-EC"/>
</dbReference>
<protein>
    <recommendedName>
        <fullName evidence="2">RBR-type E3 ubiquitin transferase</fullName>
        <ecNumber evidence="2">2.3.2.31</ecNumber>
    </recommendedName>
</protein>
<evidence type="ECO:0000256" key="8">
    <source>
        <dbReference type="ARBA" id="ARBA00022833"/>
    </source>
</evidence>
<dbReference type="PANTHER" id="PTHR11685">
    <property type="entry name" value="RBR FAMILY RING FINGER AND IBR DOMAIN-CONTAINING"/>
    <property type="match status" value="1"/>
</dbReference>
<evidence type="ECO:0000256" key="3">
    <source>
        <dbReference type="ARBA" id="ARBA00022679"/>
    </source>
</evidence>
<dbReference type="OrthoDB" id="9977870at2759"/>
<accession>A0A1Y2I3R8</accession>
<dbReference type="GO" id="GO:0008270">
    <property type="term" value="F:zinc ion binding"/>
    <property type="evidence" value="ECO:0007669"/>
    <property type="project" value="UniProtKB-KW"/>
</dbReference>
<proteinExistence type="predicted"/>
<keyword evidence="7" id="KW-0833">Ubl conjugation pathway</keyword>
<evidence type="ECO:0000256" key="5">
    <source>
        <dbReference type="ARBA" id="ARBA00022737"/>
    </source>
</evidence>
<sequence length="687" mass="75853">MHLKQLTAMEQVNPDTGNKKKRRHRPRGRRGRGGRGDAANQDHQQDASADGTARKLANLTLKDNGTVPCTVCMDDLLRPAHPAPKGGKGKSKAQQAAPNPAPSVQTAISFPSCNHPYCPTCLTSWILATLTDRTLAFPTTCANAACPATLSPDLLDSLARALPGLTAAHRAAYRDRHVVQVQHLAQPCPTPNCSAIIYASDRMLEQARIQPTSSNAPGAPDLPELRVQCLFCREFACLRCRLPSHKPMTCTEYAALPEEAKHHPEDFAVLRMGHVLQWKRCPGCAALVDRKDGCNFIKCACGVGFCYRCGERYKSLEPTEAMQHGQPGCGCELFDIPPDPLAAAGGDVGRLVHAPGVAVPPPVPAPAPVPPQVRAAEPVDAVPPPPIPQREPEPALPPPTQADIDLAILVVLVLPTMDALQPYALRAAIHQGTLANALRKVTSAVLESATRLATNRANLAEIHRTRNWMERDLRRHQRRLARVEHGLPPDPDDQPMGEMPQPDAEQKHADHMQQLWEAALETCTETIKLDVEDLAAAVPRAADVMDLDQVFVRRIQDYIAAKRREVAASKRPRDRAYDVEVYLTDYTWPRCPQTGLRLMPHGAERSMDMLKVPKYLWPMYEDNECHICRRQFGSPVDVATHLFETDDHEVYLCCNRPFKELRGFVQHIREVHAEDGLGRLETIVPKA</sequence>
<evidence type="ECO:0000259" key="10">
    <source>
        <dbReference type="PROSITE" id="PS51873"/>
    </source>
</evidence>
<keyword evidence="5" id="KW-0677">Repeat</keyword>
<evidence type="ECO:0000256" key="4">
    <source>
        <dbReference type="ARBA" id="ARBA00022723"/>
    </source>
</evidence>
<dbReference type="SUPFAM" id="SSF57850">
    <property type="entry name" value="RING/U-box"/>
    <property type="match status" value="2"/>
</dbReference>
<dbReference type="STRING" id="765915.A0A1Y2I3R8"/>
<evidence type="ECO:0000256" key="9">
    <source>
        <dbReference type="SAM" id="MobiDB-lite"/>
    </source>
</evidence>
<gene>
    <name evidence="11" type="ORF">BCR44DRAFT_1422698</name>
</gene>
<evidence type="ECO:0000256" key="1">
    <source>
        <dbReference type="ARBA" id="ARBA00001798"/>
    </source>
</evidence>
<keyword evidence="12" id="KW-1185">Reference proteome</keyword>
<dbReference type="InterPro" id="IPR031127">
    <property type="entry name" value="E3_UB_ligase_RBR"/>
</dbReference>
<keyword evidence="3" id="KW-0808">Transferase</keyword>
<dbReference type="AlphaFoldDB" id="A0A1Y2I3R8"/>
<keyword evidence="6" id="KW-0863">Zinc-finger</keyword>
<dbReference type="SMART" id="SM00647">
    <property type="entry name" value="IBR"/>
    <property type="match status" value="2"/>
</dbReference>
<evidence type="ECO:0000313" key="12">
    <source>
        <dbReference type="Proteomes" id="UP000193411"/>
    </source>
</evidence>
<dbReference type="EMBL" id="MCFL01000001">
    <property type="protein sequence ID" value="ORZ41379.1"/>
    <property type="molecule type" value="Genomic_DNA"/>
</dbReference>
<evidence type="ECO:0000313" key="11">
    <source>
        <dbReference type="EMBL" id="ORZ41379.1"/>
    </source>
</evidence>
<keyword evidence="8" id="KW-0862">Zinc</keyword>
<dbReference type="InterPro" id="IPR044066">
    <property type="entry name" value="TRIAD_supradom"/>
</dbReference>
<dbReference type="EC" id="2.3.2.31" evidence="2"/>
<dbReference type="CDD" id="cd22584">
    <property type="entry name" value="Rcat_RBR_unk"/>
    <property type="match status" value="1"/>
</dbReference>
<dbReference type="PROSITE" id="PS00518">
    <property type="entry name" value="ZF_RING_1"/>
    <property type="match status" value="1"/>
</dbReference>
<evidence type="ECO:0000256" key="6">
    <source>
        <dbReference type="ARBA" id="ARBA00022771"/>
    </source>
</evidence>
<dbReference type="Pfam" id="PF01485">
    <property type="entry name" value="IBR"/>
    <property type="match status" value="2"/>
</dbReference>
<name>A0A1Y2I3R8_9FUNG</name>
<organism evidence="11 12">
    <name type="scientific">Catenaria anguillulae PL171</name>
    <dbReference type="NCBI Taxonomy" id="765915"/>
    <lineage>
        <taxon>Eukaryota</taxon>
        <taxon>Fungi</taxon>
        <taxon>Fungi incertae sedis</taxon>
        <taxon>Blastocladiomycota</taxon>
        <taxon>Blastocladiomycetes</taxon>
        <taxon>Blastocladiales</taxon>
        <taxon>Catenariaceae</taxon>
        <taxon>Catenaria</taxon>
    </lineage>
</organism>
<keyword evidence="4" id="KW-0479">Metal-binding</keyword>
<dbReference type="Gene3D" id="1.20.120.1750">
    <property type="match status" value="1"/>
</dbReference>
<dbReference type="GO" id="GO:0016567">
    <property type="term" value="P:protein ubiquitination"/>
    <property type="evidence" value="ECO:0007669"/>
    <property type="project" value="InterPro"/>
</dbReference>